<dbReference type="PANTHER" id="PTHR38167:SF1">
    <property type="entry name" value="C2H2-TYPE DOMAIN-CONTAINING PROTEIN"/>
    <property type="match status" value="1"/>
</dbReference>
<dbReference type="AlphaFoldDB" id="A0A9W9AZW8"/>
<feature type="compositionally biased region" description="Polar residues" evidence="1">
    <location>
        <begin position="1"/>
        <end position="13"/>
    </location>
</feature>
<feature type="compositionally biased region" description="Basic residues" evidence="1">
    <location>
        <begin position="111"/>
        <end position="120"/>
    </location>
</feature>
<reference evidence="2" key="2">
    <citation type="journal article" date="2023" name="Proc. Natl. Acad. Sci. U.S.A.">
        <title>A global phylogenomic analysis of the shiitake genus Lentinula.</title>
        <authorList>
            <person name="Sierra-Patev S."/>
            <person name="Min B."/>
            <person name="Naranjo-Ortiz M."/>
            <person name="Looney B."/>
            <person name="Konkel Z."/>
            <person name="Slot J.C."/>
            <person name="Sakamoto Y."/>
            <person name="Steenwyk J.L."/>
            <person name="Rokas A."/>
            <person name="Carro J."/>
            <person name="Camarero S."/>
            <person name="Ferreira P."/>
            <person name="Molpeceres G."/>
            <person name="Ruiz-Duenas F.J."/>
            <person name="Serrano A."/>
            <person name="Henrissat B."/>
            <person name="Drula E."/>
            <person name="Hughes K.W."/>
            <person name="Mata J.L."/>
            <person name="Ishikawa N.K."/>
            <person name="Vargas-Isla R."/>
            <person name="Ushijima S."/>
            <person name="Smith C.A."/>
            <person name="Donoghue J."/>
            <person name="Ahrendt S."/>
            <person name="Andreopoulos W."/>
            <person name="He G."/>
            <person name="LaButti K."/>
            <person name="Lipzen A."/>
            <person name="Ng V."/>
            <person name="Riley R."/>
            <person name="Sandor L."/>
            <person name="Barry K."/>
            <person name="Martinez A.T."/>
            <person name="Xiao Y."/>
            <person name="Gibbons J.G."/>
            <person name="Terashima K."/>
            <person name="Grigoriev I.V."/>
            <person name="Hibbett D."/>
        </authorList>
    </citation>
    <scope>NUCLEOTIDE SEQUENCE</scope>
    <source>
        <strain evidence="2">Sp2 HRB7682 ss15</strain>
    </source>
</reference>
<evidence type="ECO:0000313" key="2">
    <source>
        <dbReference type="EMBL" id="KAJ4493077.1"/>
    </source>
</evidence>
<organism evidence="2 3">
    <name type="scientific">Lentinula lateritia</name>
    <dbReference type="NCBI Taxonomy" id="40482"/>
    <lineage>
        <taxon>Eukaryota</taxon>
        <taxon>Fungi</taxon>
        <taxon>Dikarya</taxon>
        <taxon>Basidiomycota</taxon>
        <taxon>Agaricomycotina</taxon>
        <taxon>Agaricomycetes</taxon>
        <taxon>Agaricomycetidae</taxon>
        <taxon>Agaricales</taxon>
        <taxon>Marasmiineae</taxon>
        <taxon>Omphalotaceae</taxon>
        <taxon>Lentinula</taxon>
    </lineage>
</organism>
<feature type="region of interest" description="Disordered" evidence="1">
    <location>
        <begin position="105"/>
        <end position="124"/>
    </location>
</feature>
<evidence type="ECO:0008006" key="4">
    <source>
        <dbReference type="Google" id="ProtNLM"/>
    </source>
</evidence>
<reference evidence="2" key="1">
    <citation type="submission" date="2022-08" db="EMBL/GenBank/DDBJ databases">
        <authorList>
            <consortium name="DOE Joint Genome Institute"/>
            <person name="Min B."/>
            <person name="Riley R."/>
            <person name="Sierra-Patev S."/>
            <person name="Naranjo-Ortiz M."/>
            <person name="Looney B."/>
            <person name="Konkel Z."/>
            <person name="Slot J.C."/>
            <person name="Sakamoto Y."/>
            <person name="Steenwyk J.L."/>
            <person name="Rokas A."/>
            <person name="Carro J."/>
            <person name="Camarero S."/>
            <person name="Ferreira P."/>
            <person name="Molpeceres G."/>
            <person name="Ruiz-Duenas F.J."/>
            <person name="Serrano A."/>
            <person name="Henrissat B."/>
            <person name="Drula E."/>
            <person name="Hughes K.W."/>
            <person name="Mata J.L."/>
            <person name="Ishikawa N.K."/>
            <person name="Vargas-Isla R."/>
            <person name="Ushijima S."/>
            <person name="Smith C.A."/>
            <person name="Ahrendt S."/>
            <person name="Andreopoulos W."/>
            <person name="He G."/>
            <person name="Labutti K."/>
            <person name="Lipzen A."/>
            <person name="Ng V."/>
            <person name="Sandor L."/>
            <person name="Barry K."/>
            <person name="Martinez A.T."/>
            <person name="Xiao Y."/>
            <person name="Gibbons J.G."/>
            <person name="Terashima K."/>
            <person name="Hibbett D.S."/>
            <person name="Grigoriev I.V."/>
        </authorList>
    </citation>
    <scope>NUCLEOTIDE SEQUENCE</scope>
    <source>
        <strain evidence="2">Sp2 HRB7682 ss15</strain>
    </source>
</reference>
<gene>
    <name evidence="2" type="ORF">C8J55DRAFT_223347</name>
</gene>
<comment type="caution">
    <text evidence="2">The sequence shown here is derived from an EMBL/GenBank/DDBJ whole genome shotgun (WGS) entry which is preliminary data.</text>
</comment>
<sequence length="208" mass="23131">MFHSESSLLTATSHPLIRGPSHPPYLDAPDNEYYRSTASSICSDSSHFPQSDSEDSDYLNTSTKDLQTIIATVSETQLRATMLKLAGRSTQFRDAIVRELELKPSQSVTKPSRRSRRFRRSMGSNTSCPPILTCSNCGQGFDGGDTRDTCHYHPGQLEDEIFEFMSQTPEGRIFKVLKTVSMWSCCEEEPGSVGCVNAPVHVELNEVD</sequence>
<accession>A0A9W9AZW8</accession>
<dbReference type="EMBL" id="JANVFS010000004">
    <property type="protein sequence ID" value="KAJ4493077.1"/>
    <property type="molecule type" value="Genomic_DNA"/>
</dbReference>
<dbReference type="PANTHER" id="PTHR38167">
    <property type="entry name" value="C2H2-TYPE DOMAIN-CONTAINING PROTEIN"/>
    <property type="match status" value="1"/>
</dbReference>
<protein>
    <recommendedName>
        <fullName evidence="4">C2H2-type domain-containing protein</fullName>
    </recommendedName>
</protein>
<feature type="region of interest" description="Disordered" evidence="1">
    <location>
        <begin position="1"/>
        <end position="29"/>
    </location>
</feature>
<dbReference type="Proteomes" id="UP001150238">
    <property type="component" value="Unassembled WGS sequence"/>
</dbReference>
<proteinExistence type="predicted"/>
<evidence type="ECO:0000313" key="3">
    <source>
        <dbReference type="Proteomes" id="UP001150238"/>
    </source>
</evidence>
<evidence type="ECO:0000256" key="1">
    <source>
        <dbReference type="SAM" id="MobiDB-lite"/>
    </source>
</evidence>
<name>A0A9W9AZW8_9AGAR</name>